<sequence>MMMTGRQVAPQERALTARLGAAWQNPPKNWRRWLAESCPSTCDTTSPIHNLDDLELISEIHISIEGQNAQRSRTIPQREAVRPASPPRQRPPRRPRARTIPALGAHLWRPTWRRRRHTRQDESPRQSLSRTNSPLRRPPPRRHLQHRNRALPHDLPRLRSQPPDRDRSPHIPPPRKDGPPLRRPRHRVPLPRRRPKVLVHPRGRPRPLPRRQPHRRRLLRRRRRPPPLPQAGHQHGGRRLDRLHPCREGAGAPQLAALAVLRHVELLWGGGGCRRFGCDVDGGAGQVGELHHQSEQAWRDLPDCKAGRGAGGGGQFAAMHKRCVGKGKGHVVKTGQVVGRGCEEEG</sequence>
<feature type="compositionally biased region" description="Polar residues" evidence="1">
    <location>
        <begin position="66"/>
        <end position="75"/>
    </location>
</feature>
<gene>
    <name evidence="2" type="ORF">QC762_701650</name>
</gene>
<evidence type="ECO:0000313" key="3">
    <source>
        <dbReference type="Proteomes" id="UP001323405"/>
    </source>
</evidence>
<proteinExistence type="predicted"/>
<reference evidence="2 3" key="1">
    <citation type="journal article" date="2023" name="bioRxiv">
        <title>High-quality genome assemblies of four members of thePodospora anserinaspecies complex.</title>
        <authorList>
            <person name="Ament-Velasquez S.L."/>
            <person name="Vogan A.A."/>
            <person name="Wallerman O."/>
            <person name="Hartmann F."/>
            <person name="Gautier V."/>
            <person name="Silar P."/>
            <person name="Giraud T."/>
            <person name="Johannesson H."/>
        </authorList>
    </citation>
    <scope>NUCLEOTIDE SEQUENCE [LARGE SCALE GENOMIC DNA]</scope>
    <source>
        <strain evidence="2 3">CBS 415.72m</strain>
    </source>
</reference>
<name>A0ABR0G368_9PEZI</name>
<feature type="region of interest" description="Disordered" evidence="1">
    <location>
        <begin position="65"/>
        <end position="241"/>
    </location>
</feature>
<dbReference type="EMBL" id="JAFFHA010000009">
    <property type="protein sequence ID" value="KAK4650177.1"/>
    <property type="molecule type" value="Genomic_DNA"/>
</dbReference>
<dbReference type="Proteomes" id="UP001323405">
    <property type="component" value="Unassembled WGS sequence"/>
</dbReference>
<evidence type="ECO:0000313" key="2">
    <source>
        <dbReference type="EMBL" id="KAK4650177.1"/>
    </source>
</evidence>
<dbReference type="RefSeq" id="XP_062739152.1">
    <property type="nucleotide sequence ID" value="XM_062893027.1"/>
</dbReference>
<accession>A0ABR0G368</accession>
<feature type="compositionally biased region" description="Basic residues" evidence="1">
    <location>
        <begin position="138"/>
        <end position="150"/>
    </location>
</feature>
<keyword evidence="3" id="KW-1185">Reference proteome</keyword>
<evidence type="ECO:0000256" key="1">
    <source>
        <dbReference type="SAM" id="MobiDB-lite"/>
    </source>
</evidence>
<feature type="compositionally biased region" description="Basic residues" evidence="1">
    <location>
        <begin position="182"/>
        <end position="225"/>
    </location>
</feature>
<organism evidence="2 3">
    <name type="scientific">Podospora pseudocomata</name>
    <dbReference type="NCBI Taxonomy" id="2093779"/>
    <lineage>
        <taxon>Eukaryota</taxon>
        <taxon>Fungi</taxon>
        <taxon>Dikarya</taxon>
        <taxon>Ascomycota</taxon>
        <taxon>Pezizomycotina</taxon>
        <taxon>Sordariomycetes</taxon>
        <taxon>Sordariomycetidae</taxon>
        <taxon>Sordariales</taxon>
        <taxon>Podosporaceae</taxon>
        <taxon>Podospora</taxon>
    </lineage>
</organism>
<feature type="compositionally biased region" description="Basic and acidic residues" evidence="1">
    <location>
        <begin position="151"/>
        <end position="180"/>
    </location>
</feature>
<comment type="caution">
    <text evidence="2">The sequence shown here is derived from an EMBL/GenBank/DDBJ whole genome shotgun (WGS) entry which is preliminary data.</text>
</comment>
<dbReference type="GeneID" id="87912934"/>
<protein>
    <submittedName>
        <fullName evidence="2">Uncharacterized protein</fullName>
    </submittedName>
</protein>